<dbReference type="Proteomes" id="UP000809431">
    <property type="component" value="Unassembled WGS sequence"/>
</dbReference>
<dbReference type="InterPro" id="IPR052336">
    <property type="entry name" value="MlaD_Phospholipid_Transporter"/>
</dbReference>
<dbReference type="InterPro" id="IPR003399">
    <property type="entry name" value="Mce/MlaD"/>
</dbReference>
<comment type="caution">
    <text evidence="4">The sequence shown here is derived from an EMBL/GenBank/DDBJ whole genome shotgun (WGS) entry which is preliminary data.</text>
</comment>
<name>A0ABS2BI31_9NEIS</name>
<reference evidence="4 5" key="1">
    <citation type="submission" date="2021-01" db="EMBL/GenBank/DDBJ databases">
        <title>Draft Genome Sequence and Polyhydroxyalkanoate Biosynthetic Potential of Jeongeupia naejangsanensis Type Strain DSM 24253.</title>
        <authorList>
            <person name="Turrini P."/>
            <person name="Artuso I."/>
            <person name="Lugli G.A."/>
            <person name="Frangipani E."/>
            <person name="Ventura M."/>
            <person name="Visca P."/>
        </authorList>
    </citation>
    <scope>NUCLEOTIDE SEQUENCE [LARGE SCALE GENOMIC DNA]</scope>
    <source>
        <strain evidence="4 5">DSM 24253</strain>
    </source>
</reference>
<proteinExistence type="predicted"/>
<evidence type="ECO:0000256" key="2">
    <source>
        <dbReference type="SAM" id="Phobius"/>
    </source>
</evidence>
<dbReference type="EMBL" id="JAESND010000001">
    <property type="protein sequence ID" value="MBM3114469.1"/>
    <property type="molecule type" value="Genomic_DNA"/>
</dbReference>
<sequence length="322" mass="34620">MPLLRDSDPRFRWLGMRVGAFVLIGAGIVLVLLVVLGLRQGYFVPKTQLHFVAEHGAGLTPGMQVRLSGFKIGVVDAVSLNDQAKVDVDLLVEARYIKWIKPDSVAILQQDGLIGDHYIEIAGGSPNQAPIKEGGKLTFAPALGLSEIALDLRQRIVPVIDSVQTTLDVVNDPNGDLRQTLANVRGLTAELRDTRASVDQLIVNLNQLSKRDLPAVAQTGQQALARVDAIAAELQGRMPTMLERLDGTLQHASRAASEAEAMMTTTRRAVDAAAPRLPSILRNGDAVLQTSRDALDGASQSWPLKGWLPPADTLAPVPPSRP</sequence>
<evidence type="ECO:0000313" key="5">
    <source>
        <dbReference type="Proteomes" id="UP000809431"/>
    </source>
</evidence>
<evidence type="ECO:0000256" key="1">
    <source>
        <dbReference type="SAM" id="MobiDB-lite"/>
    </source>
</evidence>
<dbReference type="PANTHER" id="PTHR33371:SF4">
    <property type="entry name" value="INTERMEMBRANE PHOSPHOLIPID TRANSPORT SYSTEM BINDING PROTEIN MLAD"/>
    <property type="match status" value="1"/>
</dbReference>
<feature type="domain" description="Mce/MlaD" evidence="3">
    <location>
        <begin position="47"/>
        <end position="123"/>
    </location>
</feature>
<evidence type="ECO:0000259" key="3">
    <source>
        <dbReference type="Pfam" id="PF02470"/>
    </source>
</evidence>
<dbReference type="Pfam" id="PF02470">
    <property type="entry name" value="MlaD"/>
    <property type="match status" value="1"/>
</dbReference>
<keyword evidence="2" id="KW-1133">Transmembrane helix</keyword>
<keyword evidence="2" id="KW-0812">Transmembrane</keyword>
<gene>
    <name evidence="4" type="ORF">JMJ54_01390</name>
</gene>
<dbReference type="PANTHER" id="PTHR33371">
    <property type="entry name" value="INTERMEMBRANE PHOSPHOLIPID TRANSPORT SYSTEM BINDING PROTEIN MLAD-RELATED"/>
    <property type="match status" value="1"/>
</dbReference>
<organism evidence="4 5">
    <name type="scientific">Jeongeupia naejangsanensis</name>
    <dbReference type="NCBI Taxonomy" id="613195"/>
    <lineage>
        <taxon>Bacteria</taxon>
        <taxon>Pseudomonadati</taxon>
        <taxon>Pseudomonadota</taxon>
        <taxon>Betaproteobacteria</taxon>
        <taxon>Neisseriales</taxon>
        <taxon>Chitinibacteraceae</taxon>
        <taxon>Jeongeupia</taxon>
    </lineage>
</organism>
<feature type="transmembrane region" description="Helical" evidence="2">
    <location>
        <begin position="20"/>
        <end position="38"/>
    </location>
</feature>
<accession>A0ABS2BI31</accession>
<keyword evidence="5" id="KW-1185">Reference proteome</keyword>
<dbReference type="RefSeq" id="WP_203536158.1">
    <property type="nucleotide sequence ID" value="NZ_JAESND010000001.1"/>
</dbReference>
<protein>
    <submittedName>
        <fullName evidence="4">MCE family protein</fullName>
    </submittedName>
</protein>
<evidence type="ECO:0000313" key="4">
    <source>
        <dbReference type="EMBL" id="MBM3114469.1"/>
    </source>
</evidence>
<feature type="region of interest" description="Disordered" evidence="1">
    <location>
        <begin position="300"/>
        <end position="322"/>
    </location>
</feature>
<keyword evidence="2" id="KW-0472">Membrane</keyword>